<comment type="similarity">
    <text evidence="1">Belongs to the NAF1 family.</text>
</comment>
<evidence type="ECO:0000256" key="3">
    <source>
        <dbReference type="ARBA" id="ARBA00022552"/>
    </source>
</evidence>
<dbReference type="InterPro" id="IPR040309">
    <property type="entry name" value="Naf1"/>
</dbReference>
<protein>
    <recommendedName>
        <fullName evidence="7">H/ACA ribonucleoprotein complex subunit</fullName>
    </recommendedName>
</protein>
<dbReference type="GO" id="GO:0003723">
    <property type="term" value="F:RNA binding"/>
    <property type="evidence" value="ECO:0007669"/>
    <property type="project" value="UniProtKB-KW"/>
</dbReference>
<keyword evidence="6 7" id="KW-0539">Nucleus</keyword>
<name>A0A835J336_9ROSI</name>
<keyword evidence="3 7" id="KW-0698">rRNA processing</keyword>
<evidence type="ECO:0000313" key="10">
    <source>
        <dbReference type="Proteomes" id="UP000657918"/>
    </source>
</evidence>
<dbReference type="GO" id="GO:0005732">
    <property type="term" value="C:sno(s)RNA-containing ribonucleoprotein complex"/>
    <property type="evidence" value="ECO:0007669"/>
    <property type="project" value="InterPro"/>
</dbReference>
<dbReference type="GO" id="GO:0001522">
    <property type="term" value="P:pseudouridine synthesis"/>
    <property type="evidence" value="ECO:0007669"/>
    <property type="project" value="InterPro"/>
</dbReference>
<dbReference type="SUPFAM" id="SSF50447">
    <property type="entry name" value="Translation proteins"/>
    <property type="match status" value="1"/>
</dbReference>
<dbReference type="AlphaFoldDB" id="A0A835J336"/>
<feature type="compositionally biased region" description="Polar residues" evidence="8">
    <location>
        <begin position="243"/>
        <end position="255"/>
    </location>
</feature>
<dbReference type="GO" id="GO:0006364">
    <property type="term" value="P:rRNA processing"/>
    <property type="evidence" value="ECO:0007669"/>
    <property type="project" value="UniProtKB-KW"/>
</dbReference>
<feature type="region of interest" description="Disordered" evidence="8">
    <location>
        <begin position="234"/>
        <end position="279"/>
    </location>
</feature>
<evidence type="ECO:0000256" key="2">
    <source>
        <dbReference type="ARBA" id="ARBA00022517"/>
    </source>
</evidence>
<comment type="subcellular location">
    <subcellularLocation>
        <location evidence="7">Nucleus</location>
        <location evidence="7">Nucleolus</location>
    </subcellularLocation>
</comment>
<dbReference type="PANTHER" id="PTHR31633">
    <property type="entry name" value="H/ACA RIBONUCLEOPROTEIN COMPLEX NON-CORE SUBUNIT NAF1"/>
    <property type="match status" value="1"/>
</dbReference>
<gene>
    <name evidence="9" type="ORF">SADUNF_Sadunf19G0105100</name>
</gene>
<dbReference type="OrthoDB" id="21550at2759"/>
<dbReference type="PANTHER" id="PTHR31633:SF1">
    <property type="entry name" value="H_ACA RIBONUCLEOPROTEIN COMPLEX NON-CORE SUBUNIT NAF1"/>
    <property type="match status" value="1"/>
</dbReference>
<dbReference type="InterPro" id="IPR038664">
    <property type="entry name" value="Gar1/Naf1_Cbf5-bd_sf"/>
</dbReference>
<evidence type="ECO:0000256" key="1">
    <source>
        <dbReference type="ARBA" id="ARBA00009801"/>
    </source>
</evidence>
<comment type="caution">
    <text evidence="9">The sequence shown here is derived from an EMBL/GenBank/DDBJ whole genome shotgun (WGS) entry which is preliminary data.</text>
</comment>
<evidence type="ECO:0000256" key="5">
    <source>
        <dbReference type="ARBA" id="ARBA00022884"/>
    </source>
</evidence>
<dbReference type="GO" id="GO:0005730">
    <property type="term" value="C:nucleolus"/>
    <property type="evidence" value="ECO:0007669"/>
    <property type="project" value="UniProtKB-SubCell"/>
</dbReference>
<dbReference type="EMBL" id="JADGMS010000019">
    <property type="protein sequence ID" value="KAF9661788.1"/>
    <property type="molecule type" value="Genomic_DNA"/>
</dbReference>
<dbReference type="GO" id="GO:0000493">
    <property type="term" value="P:box H/ACA snoRNP assembly"/>
    <property type="evidence" value="ECO:0007669"/>
    <property type="project" value="InterPro"/>
</dbReference>
<comment type="subunit">
    <text evidence="7">Component of the small nucleolar ribonucleoprotein particles containing H/ACA-type snoRNAs (H/ACA snoRNPs).</text>
</comment>
<evidence type="ECO:0000256" key="8">
    <source>
        <dbReference type="SAM" id="MobiDB-lite"/>
    </source>
</evidence>
<organism evidence="9 10">
    <name type="scientific">Salix dunnii</name>
    <dbReference type="NCBI Taxonomy" id="1413687"/>
    <lineage>
        <taxon>Eukaryota</taxon>
        <taxon>Viridiplantae</taxon>
        <taxon>Streptophyta</taxon>
        <taxon>Embryophyta</taxon>
        <taxon>Tracheophyta</taxon>
        <taxon>Spermatophyta</taxon>
        <taxon>Magnoliopsida</taxon>
        <taxon>eudicotyledons</taxon>
        <taxon>Gunneridae</taxon>
        <taxon>Pentapetalae</taxon>
        <taxon>rosids</taxon>
        <taxon>fabids</taxon>
        <taxon>Malpighiales</taxon>
        <taxon>Salicaceae</taxon>
        <taxon>Saliceae</taxon>
        <taxon>Salix</taxon>
    </lineage>
</organism>
<evidence type="ECO:0000256" key="6">
    <source>
        <dbReference type="ARBA" id="ARBA00023242"/>
    </source>
</evidence>
<feature type="compositionally biased region" description="Gly residues" evidence="8">
    <location>
        <begin position="264"/>
        <end position="279"/>
    </location>
</feature>
<dbReference type="InterPro" id="IPR009000">
    <property type="entry name" value="Transl_B-barrel_sf"/>
</dbReference>
<accession>A0A835J336</accession>
<keyword evidence="7" id="KW-0687">Ribonucleoprotein</keyword>
<evidence type="ECO:0000256" key="4">
    <source>
        <dbReference type="ARBA" id="ARBA00022553"/>
    </source>
</evidence>
<keyword evidence="5 7" id="KW-0694">RNA-binding</keyword>
<keyword evidence="2 7" id="KW-0690">Ribosome biogenesis</keyword>
<dbReference type="Pfam" id="PF04410">
    <property type="entry name" value="Gar1"/>
    <property type="match status" value="1"/>
</dbReference>
<evidence type="ECO:0000256" key="7">
    <source>
        <dbReference type="RuleBase" id="RU364004"/>
    </source>
</evidence>
<reference evidence="9 10" key="1">
    <citation type="submission" date="2020-10" db="EMBL/GenBank/DDBJ databases">
        <title>Plant Genome Project.</title>
        <authorList>
            <person name="Zhang R.-G."/>
        </authorList>
    </citation>
    <scope>NUCLEOTIDE SEQUENCE [LARGE SCALE GENOMIC DNA]</scope>
    <source>
        <strain evidence="9">FAFU-HL-1</strain>
        <tissue evidence="9">Leaf</tissue>
    </source>
</reference>
<dbReference type="Proteomes" id="UP000657918">
    <property type="component" value="Unassembled WGS sequence"/>
</dbReference>
<proteinExistence type="inferred from homology"/>
<comment type="similarity">
    <text evidence="7">Belongs to the GAR1 family.</text>
</comment>
<keyword evidence="10" id="KW-1185">Reference proteome</keyword>
<dbReference type="Gene3D" id="2.40.10.230">
    <property type="entry name" value="Probable tRNA pseudouridine synthase domain"/>
    <property type="match status" value="1"/>
</dbReference>
<keyword evidence="4" id="KW-0597">Phosphoprotein</keyword>
<dbReference type="InterPro" id="IPR007504">
    <property type="entry name" value="H/ACA_rnp_Gar1/Naf1"/>
</dbReference>
<sequence length="279" mass="30856">MPRPQPGGVPFTKKASIASSSMTRIADPEGEKKQAGCRNLFKAIGSQVIVEGAEKNNPLNEGSTLWIAEKRSPLGLVDEIFGPVMNPYYVVRYNSESKVPGGIAISFVPEFANHVLIDKNLYKKGCDASSEFDEELTKEAEFSDDEEETAYKRMLKMSKMGIDSETVGKKKNNRRKADNQISLLDLHILYHGLKLGDKTTLTKLHLEQDFRGARREQEMMSRGLPLEQNCSFQPPAIPPDNIQAPQKFNTGASSSHGRKPPYSRGGGRFAGGRGRQPSN</sequence>
<comment type="function">
    <text evidence="7">Required for ribosome biogenesis. Part of a complex which catalyzes pseudouridylation of rRNA. This involves the isomerization of uridine such that the ribose is subsequently attached to C5, instead of the normal N1. Pseudouridine ("psi") residues may serve to stabilize the conformation of rRNAs.</text>
</comment>
<evidence type="ECO:0000313" key="9">
    <source>
        <dbReference type="EMBL" id="KAF9661788.1"/>
    </source>
</evidence>